<protein>
    <submittedName>
        <fullName evidence="2">Unnamed protein product</fullName>
    </submittedName>
</protein>
<dbReference type="Proteomes" id="UP001165121">
    <property type="component" value="Unassembled WGS sequence"/>
</dbReference>
<comment type="caution">
    <text evidence="2">The sequence shown here is derived from an EMBL/GenBank/DDBJ whole genome shotgun (WGS) entry which is preliminary data.</text>
</comment>
<proteinExistence type="predicted"/>
<dbReference type="Pfam" id="PF17921">
    <property type="entry name" value="Integrase_H2C2"/>
    <property type="match status" value="1"/>
</dbReference>
<dbReference type="InterPro" id="IPR036397">
    <property type="entry name" value="RNaseH_sf"/>
</dbReference>
<accession>A0A9W6U005</accession>
<dbReference type="OrthoDB" id="3227343at2759"/>
<dbReference type="SUPFAM" id="SSF53098">
    <property type="entry name" value="Ribonuclease H-like"/>
    <property type="match status" value="1"/>
</dbReference>
<dbReference type="InterPro" id="IPR001584">
    <property type="entry name" value="Integrase_cat-core"/>
</dbReference>
<organism evidence="2 3">
    <name type="scientific">Phytophthora fragariaefolia</name>
    <dbReference type="NCBI Taxonomy" id="1490495"/>
    <lineage>
        <taxon>Eukaryota</taxon>
        <taxon>Sar</taxon>
        <taxon>Stramenopiles</taxon>
        <taxon>Oomycota</taxon>
        <taxon>Peronosporomycetes</taxon>
        <taxon>Peronosporales</taxon>
        <taxon>Peronosporaceae</taxon>
        <taxon>Phytophthora</taxon>
    </lineage>
</organism>
<dbReference type="InterPro" id="IPR041588">
    <property type="entry name" value="Integrase_H2C2"/>
</dbReference>
<keyword evidence="3" id="KW-1185">Reference proteome</keyword>
<sequence>MEPGDPPSVVVPNDDDLKFDILQEAHDAPFSGHLGREKAFLSVSQTLWWPRQYQWAARYVKICETCQRVKPFGHASAPLQNFTDPLDCWKSMSLDFVFGLAVDDHGNTGILVFVCRLSKMMHLAPVHDTVTGEQAARPFVDCVFPHHGLPETIVSDRDPRFTAAFWKTMFRLLGKKLILSTADQPQTDG</sequence>
<dbReference type="Gene3D" id="1.10.340.70">
    <property type="match status" value="1"/>
</dbReference>
<gene>
    <name evidence="2" type="ORF">Pfra01_000348200</name>
</gene>
<dbReference type="AlphaFoldDB" id="A0A9W6U005"/>
<dbReference type="PROSITE" id="PS50994">
    <property type="entry name" value="INTEGRASE"/>
    <property type="match status" value="1"/>
</dbReference>
<dbReference type="InterPro" id="IPR050951">
    <property type="entry name" value="Retrovirus_Pol_polyprotein"/>
</dbReference>
<reference evidence="2" key="1">
    <citation type="submission" date="2023-04" db="EMBL/GenBank/DDBJ databases">
        <title>Phytophthora fragariaefolia NBRC 109709.</title>
        <authorList>
            <person name="Ichikawa N."/>
            <person name="Sato H."/>
            <person name="Tonouchi N."/>
        </authorList>
    </citation>
    <scope>NUCLEOTIDE SEQUENCE</scope>
    <source>
        <strain evidence="2">NBRC 109709</strain>
    </source>
</reference>
<dbReference type="GO" id="GO:0015074">
    <property type="term" value="P:DNA integration"/>
    <property type="evidence" value="ECO:0007669"/>
    <property type="project" value="InterPro"/>
</dbReference>
<dbReference type="PANTHER" id="PTHR37984:SF5">
    <property type="entry name" value="PROTEIN NYNRIN-LIKE"/>
    <property type="match status" value="1"/>
</dbReference>
<name>A0A9W6U005_9STRA</name>
<dbReference type="GO" id="GO:0003676">
    <property type="term" value="F:nucleic acid binding"/>
    <property type="evidence" value="ECO:0007669"/>
    <property type="project" value="InterPro"/>
</dbReference>
<dbReference type="PANTHER" id="PTHR37984">
    <property type="entry name" value="PROTEIN CBG26694"/>
    <property type="match status" value="1"/>
</dbReference>
<dbReference type="EMBL" id="BSXT01000266">
    <property type="protein sequence ID" value="GMF22894.1"/>
    <property type="molecule type" value="Genomic_DNA"/>
</dbReference>
<dbReference type="Gene3D" id="3.30.420.10">
    <property type="entry name" value="Ribonuclease H-like superfamily/Ribonuclease H"/>
    <property type="match status" value="1"/>
</dbReference>
<evidence type="ECO:0000313" key="2">
    <source>
        <dbReference type="EMBL" id="GMF22894.1"/>
    </source>
</evidence>
<feature type="domain" description="Integrase catalytic" evidence="1">
    <location>
        <begin position="74"/>
        <end position="189"/>
    </location>
</feature>
<evidence type="ECO:0000313" key="3">
    <source>
        <dbReference type="Proteomes" id="UP001165121"/>
    </source>
</evidence>
<dbReference type="InterPro" id="IPR012337">
    <property type="entry name" value="RNaseH-like_sf"/>
</dbReference>
<evidence type="ECO:0000259" key="1">
    <source>
        <dbReference type="PROSITE" id="PS50994"/>
    </source>
</evidence>